<feature type="region of interest" description="Disordered" evidence="1">
    <location>
        <begin position="26"/>
        <end position="78"/>
    </location>
</feature>
<dbReference type="EMBL" id="BSXT01000422">
    <property type="protein sequence ID" value="GMF26994.1"/>
    <property type="molecule type" value="Genomic_DNA"/>
</dbReference>
<name>A0A9W6U859_9STRA</name>
<proteinExistence type="predicted"/>
<evidence type="ECO:0000313" key="3">
    <source>
        <dbReference type="Proteomes" id="UP001165121"/>
    </source>
</evidence>
<evidence type="ECO:0000313" key="2">
    <source>
        <dbReference type="EMBL" id="GMF26994.1"/>
    </source>
</evidence>
<dbReference type="AlphaFoldDB" id="A0A9W6U859"/>
<dbReference type="Proteomes" id="UP001165121">
    <property type="component" value="Unassembled WGS sequence"/>
</dbReference>
<reference evidence="2" key="1">
    <citation type="submission" date="2023-04" db="EMBL/GenBank/DDBJ databases">
        <title>Phytophthora fragariaefolia NBRC 109709.</title>
        <authorList>
            <person name="Ichikawa N."/>
            <person name="Sato H."/>
            <person name="Tonouchi N."/>
        </authorList>
    </citation>
    <scope>NUCLEOTIDE SEQUENCE</scope>
    <source>
        <strain evidence="2">NBRC 109709</strain>
    </source>
</reference>
<comment type="caution">
    <text evidence="2">The sequence shown here is derived from an EMBL/GenBank/DDBJ whole genome shotgun (WGS) entry which is preliminary data.</text>
</comment>
<feature type="compositionally biased region" description="Polar residues" evidence="1">
    <location>
        <begin position="69"/>
        <end position="78"/>
    </location>
</feature>
<protein>
    <submittedName>
        <fullName evidence="2">Unnamed protein product</fullName>
    </submittedName>
</protein>
<feature type="compositionally biased region" description="Low complexity" evidence="1">
    <location>
        <begin position="43"/>
        <end position="58"/>
    </location>
</feature>
<organism evidence="2 3">
    <name type="scientific">Phytophthora fragariaefolia</name>
    <dbReference type="NCBI Taxonomy" id="1490495"/>
    <lineage>
        <taxon>Eukaryota</taxon>
        <taxon>Sar</taxon>
        <taxon>Stramenopiles</taxon>
        <taxon>Oomycota</taxon>
        <taxon>Peronosporomycetes</taxon>
        <taxon>Peronosporales</taxon>
        <taxon>Peronosporaceae</taxon>
        <taxon>Phytophthora</taxon>
    </lineage>
</organism>
<evidence type="ECO:0000256" key="1">
    <source>
        <dbReference type="SAM" id="MobiDB-lite"/>
    </source>
</evidence>
<gene>
    <name evidence="2" type="ORF">Pfra01_000525000</name>
</gene>
<accession>A0A9W6U859</accession>
<keyword evidence="3" id="KW-1185">Reference proteome</keyword>
<sequence>METTTSTPPVDYSLKEGQTIRIKLNTKKKSADKAEEDDDDVDPFASSSPKKASTSSSSGEADLLGFSNAAPTSNWETF</sequence>